<evidence type="ECO:0000313" key="2">
    <source>
        <dbReference type="Proteomes" id="UP000002015"/>
    </source>
</evidence>
<dbReference type="Proteomes" id="UP000002015">
    <property type="component" value="Chromosome"/>
</dbReference>
<dbReference type="AlphaFoldDB" id="A8FXN7"/>
<accession>A8FXN7</accession>
<dbReference type="RefSeq" id="WP_012143340.1">
    <property type="nucleotide sequence ID" value="NC_009831.1"/>
</dbReference>
<organism evidence="1 2">
    <name type="scientific">Shewanella sediminis (strain HAW-EB3)</name>
    <dbReference type="NCBI Taxonomy" id="425104"/>
    <lineage>
        <taxon>Bacteria</taxon>
        <taxon>Pseudomonadati</taxon>
        <taxon>Pseudomonadota</taxon>
        <taxon>Gammaproteobacteria</taxon>
        <taxon>Alteromonadales</taxon>
        <taxon>Shewanellaceae</taxon>
        <taxon>Shewanella</taxon>
    </lineage>
</organism>
<dbReference type="KEGG" id="sse:Ssed_3006"/>
<dbReference type="HOGENOM" id="CLU_839112_0_0_6"/>
<keyword evidence="2" id="KW-1185">Reference proteome</keyword>
<evidence type="ECO:0000313" key="1">
    <source>
        <dbReference type="EMBL" id="ABV37610.1"/>
    </source>
</evidence>
<proteinExistence type="predicted"/>
<sequence length="331" mass="37653">MPSEDWNLIRNLDEIADIPKKLLSLPPQTQVELNLTSMANFFPFLLPIIKSIMPTRISEIGADRGFTSKQLQDVVSDLGAELDIIDPALNQSDEVELPEHTSLFAEKSFDYFNRKRKAEICFLDGDHNYAVVKKELELLNQEQIGCKVIFAHDVGWPCGYRDMHYGDEYQDSKLNIVERAKLFPTTSNVSKVGYSMDYHIAEQEGGEQNGVLSAFEEFLAENDDWEYFSIPSVWGLGIMFKPDMLSQEQLDLLADTREKLDLLKPFLGVLELNRIHLLAKVDSLYGVTGKMAQDKAKADEEIKRLNKVLMGPTTLRGVVYGLKKIFRLNKL</sequence>
<name>A8FXN7_SHESH</name>
<reference evidence="1 2" key="1">
    <citation type="submission" date="2007-08" db="EMBL/GenBank/DDBJ databases">
        <title>Complete sequence of Shewanella sediminis HAW-EB3.</title>
        <authorList>
            <consortium name="US DOE Joint Genome Institute"/>
            <person name="Copeland A."/>
            <person name="Lucas S."/>
            <person name="Lapidus A."/>
            <person name="Barry K."/>
            <person name="Glavina del Rio T."/>
            <person name="Dalin E."/>
            <person name="Tice H."/>
            <person name="Pitluck S."/>
            <person name="Chertkov O."/>
            <person name="Brettin T."/>
            <person name="Bruce D."/>
            <person name="Detter J.C."/>
            <person name="Han C."/>
            <person name="Schmutz J."/>
            <person name="Larimer F."/>
            <person name="Land M."/>
            <person name="Hauser L."/>
            <person name="Kyrpides N."/>
            <person name="Kim E."/>
            <person name="Zhao J.-S."/>
            <person name="Richardson P."/>
        </authorList>
    </citation>
    <scope>NUCLEOTIDE SEQUENCE [LARGE SCALE GENOMIC DNA]</scope>
    <source>
        <strain evidence="1 2">HAW-EB3</strain>
    </source>
</reference>
<dbReference type="EMBL" id="CP000821">
    <property type="protein sequence ID" value="ABV37610.1"/>
    <property type="molecule type" value="Genomic_DNA"/>
</dbReference>
<dbReference type="OrthoDB" id="2469560at2"/>
<gene>
    <name evidence="1" type="ordered locus">Ssed_3006</name>
</gene>
<dbReference type="STRING" id="425104.Ssed_3006"/>
<protein>
    <submittedName>
        <fullName evidence="1">Uncharacterized protein</fullName>
    </submittedName>
</protein>
<dbReference type="eggNOG" id="COG4122">
    <property type="taxonomic scope" value="Bacteria"/>
</dbReference>